<sequence length="609" mass="66681">MFALILDGAACSVSGYIIFSIYLRGAVSVISVMKRIAGLICLSGAGLLACMSQDALRPSDFEQTMTIESKAANEGEARDAQLVYLLLSAEMAGQRGQPAVALDNYLKAAELSHDPRIAARAVQVALFVKDNGKLQQAVALWRSRDPGSPDARRLSVLLELKAGHMDAAREQLAALLSMSEVNLDSTLFDLIKLLDAEVPQEQAFALMSGLSQQFPDSAEVHLAYAALAGSKGKLDVALNEIERTLQLHPDWGRARLLQAQVMAQMGNEAAAGSALTKALKADPGNLRLHLFYAQFLARKGDLKEAEKELTRILAKNPGDEDALFTRALIWLESGALGKARQSLLPLVKSAQWKDQAFFYLGLADARQNRLQGALDWFDRVESGSKLFEARVSAVTAVMKLGDAQEARQRLIRLRKEFPSESLRLYLLEAELLAGSADVNGAFDVLTQALEANPGQPQLMYARALVAEQLDRLEVVEADLRAVLEKSPDDANALNALGFTLADRFPERLNEAKALIERANEIRPGDPAILDSLGWVNYRMGSYSEAVTHLRQAFALMSDPEIGAHLGEALWESGQRREAQKVWALVLKKAPRHEAVKSVMLRYPEAFNGR</sequence>
<dbReference type="InParanoid" id="A0A5Q0BNU0"/>
<dbReference type="EMBL" id="CP044205">
    <property type="protein sequence ID" value="QFY43757.1"/>
    <property type="molecule type" value="Genomic_DNA"/>
</dbReference>
<dbReference type="SUPFAM" id="SSF48452">
    <property type="entry name" value="TPR-like"/>
    <property type="match status" value="2"/>
</dbReference>
<dbReference type="Gene3D" id="1.25.40.10">
    <property type="entry name" value="Tetratricopeptide repeat domain"/>
    <property type="match status" value="2"/>
</dbReference>
<evidence type="ECO:0000313" key="4">
    <source>
        <dbReference type="Proteomes" id="UP000325755"/>
    </source>
</evidence>
<dbReference type="InterPro" id="IPR051012">
    <property type="entry name" value="CellSynth/LPSAsmb/PSIAsmb"/>
</dbReference>
<evidence type="ECO:0000256" key="2">
    <source>
        <dbReference type="ARBA" id="ARBA00022803"/>
    </source>
</evidence>
<organism evidence="3 4">
    <name type="scientific">Candidatus Methylospira mobilis</name>
    <dbReference type="NCBI Taxonomy" id="1808979"/>
    <lineage>
        <taxon>Bacteria</taxon>
        <taxon>Pseudomonadati</taxon>
        <taxon>Pseudomonadota</taxon>
        <taxon>Gammaproteobacteria</taxon>
        <taxon>Methylococcales</taxon>
        <taxon>Methylococcaceae</taxon>
        <taxon>Candidatus Methylospira</taxon>
    </lineage>
</organism>
<dbReference type="AlphaFoldDB" id="A0A5Q0BNU0"/>
<dbReference type="Pfam" id="PF14559">
    <property type="entry name" value="TPR_19"/>
    <property type="match status" value="1"/>
</dbReference>
<dbReference type="SMART" id="SM00028">
    <property type="entry name" value="TPR"/>
    <property type="match status" value="6"/>
</dbReference>
<protein>
    <submittedName>
        <fullName evidence="3">Tetratricopeptide repeat protein</fullName>
    </submittedName>
</protein>
<keyword evidence="4" id="KW-1185">Reference proteome</keyword>
<dbReference type="Pfam" id="PF13432">
    <property type="entry name" value="TPR_16"/>
    <property type="match status" value="1"/>
</dbReference>
<dbReference type="KEGG" id="mmob:F6R98_14930"/>
<dbReference type="InterPro" id="IPR011990">
    <property type="entry name" value="TPR-like_helical_dom_sf"/>
</dbReference>
<keyword evidence="2" id="KW-0802">TPR repeat</keyword>
<dbReference type="PANTHER" id="PTHR45586:SF1">
    <property type="entry name" value="LIPOPOLYSACCHARIDE ASSEMBLY PROTEIN B"/>
    <property type="match status" value="1"/>
</dbReference>
<dbReference type="OrthoDB" id="9766710at2"/>
<evidence type="ECO:0000313" key="3">
    <source>
        <dbReference type="EMBL" id="QFY43757.1"/>
    </source>
</evidence>
<dbReference type="InterPro" id="IPR019734">
    <property type="entry name" value="TPR_rpt"/>
</dbReference>
<gene>
    <name evidence="3" type="ORF">F6R98_14930</name>
</gene>
<accession>A0A5Q0BNU0</accession>
<evidence type="ECO:0000256" key="1">
    <source>
        <dbReference type="ARBA" id="ARBA00022737"/>
    </source>
</evidence>
<keyword evidence="1" id="KW-0677">Repeat</keyword>
<dbReference type="PANTHER" id="PTHR45586">
    <property type="entry name" value="TPR REPEAT-CONTAINING PROTEIN PA4667"/>
    <property type="match status" value="1"/>
</dbReference>
<dbReference type="Proteomes" id="UP000325755">
    <property type="component" value="Chromosome"/>
</dbReference>
<name>A0A5Q0BNU0_9GAMM</name>
<proteinExistence type="predicted"/>
<reference evidence="3 4" key="1">
    <citation type="submission" date="2019-09" db="EMBL/GenBank/DDBJ databases">
        <title>Ecophysiology of the spiral-shaped methanotroph Methylospira mobilis as revealed by the complete genome sequence.</title>
        <authorList>
            <person name="Oshkin I.Y."/>
            <person name="Dedysh S.N."/>
            <person name="Miroshnikov K."/>
            <person name="Danilova O.V."/>
            <person name="Hakobyan A."/>
            <person name="Liesack W."/>
        </authorList>
    </citation>
    <scope>NUCLEOTIDE SEQUENCE [LARGE SCALE GENOMIC DNA]</scope>
    <source>
        <strain evidence="3 4">Shm1</strain>
    </source>
</reference>